<gene>
    <name evidence="4" type="ORF">SEMRO_77_G042230.1</name>
</gene>
<organism evidence="4 5">
    <name type="scientific">Seminavis robusta</name>
    <dbReference type="NCBI Taxonomy" id="568900"/>
    <lineage>
        <taxon>Eukaryota</taxon>
        <taxon>Sar</taxon>
        <taxon>Stramenopiles</taxon>
        <taxon>Ochrophyta</taxon>
        <taxon>Bacillariophyta</taxon>
        <taxon>Bacillariophyceae</taxon>
        <taxon>Bacillariophycidae</taxon>
        <taxon>Naviculales</taxon>
        <taxon>Naviculaceae</taxon>
        <taxon>Seminavis</taxon>
    </lineage>
</organism>
<protein>
    <submittedName>
        <fullName evidence="4">LRR receptor-like serine threonine-protein kinase</fullName>
    </submittedName>
</protein>
<feature type="compositionally biased region" description="Polar residues" evidence="2">
    <location>
        <begin position="111"/>
        <end position="121"/>
    </location>
</feature>
<feature type="transmembrane region" description="Helical" evidence="3">
    <location>
        <begin position="279"/>
        <end position="302"/>
    </location>
</feature>
<dbReference type="AlphaFoldDB" id="A0A9N8H552"/>
<keyword evidence="3" id="KW-1133">Transmembrane helix</keyword>
<evidence type="ECO:0000256" key="2">
    <source>
        <dbReference type="SAM" id="MobiDB-lite"/>
    </source>
</evidence>
<evidence type="ECO:0000256" key="1">
    <source>
        <dbReference type="ARBA" id="ARBA00022729"/>
    </source>
</evidence>
<feature type="region of interest" description="Disordered" evidence="2">
    <location>
        <begin position="1"/>
        <end position="73"/>
    </location>
</feature>
<keyword evidence="4" id="KW-0418">Kinase</keyword>
<dbReference type="Proteomes" id="UP001153069">
    <property type="component" value="Unassembled WGS sequence"/>
</dbReference>
<dbReference type="PANTHER" id="PTHR48060:SF24">
    <property type="entry name" value="NON-SPECIFIC SERINE_THREONINE PROTEIN KINASE"/>
    <property type="match status" value="1"/>
</dbReference>
<dbReference type="EMBL" id="CAICTM010000076">
    <property type="protein sequence ID" value="CAB9500187.1"/>
    <property type="molecule type" value="Genomic_DNA"/>
</dbReference>
<evidence type="ECO:0000313" key="4">
    <source>
        <dbReference type="EMBL" id="CAB9500187.1"/>
    </source>
</evidence>
<proteinExistence type="predicted"/>
<dbReference type="Pfam" id="PF00560">
    <property type="entry name" value="LRR_1"/>
    <property type="match status" value="1"/>
</dbReference>
<keyword evidence="4" id="KW-0808">Transferase</keyword>
<keyword evidence="4" id="KW-0675">Receptor</keyword>
<feature type="compositionally biased region" description="Pro residues" evidence="2">
    <location>
        <begin position="90"/>
        <end position="99"/>
    </location>
</feature>
<dbReference type="InterPro" id="IPR001611">
    <property type="entry name" value="Leu-rich_rpt"/>
</dbReference>
<keyword evidence="5" id="KW-1185">Reference proteome</keyword>
<keyword evidence="1" id="KW-0732">Signal</keyword>
<dbReference type="InterPro" id="IPR053211">
    <property type="entry name" value="DNA_repair-toleration"/>
</dbReference>
<sequence length="776" mass="83809">MDDTAKRTGTIDSKEEVKTRTTGIAEEATVKSSDANELNPQSQPTQREPVGTTTTGPNPSLDGSESNNSMGMVGKRLILAQELAGQPQPQTKPTPPGPVPSSKRTDPANCKTANKTTTGSIAKTAEGHHPSLDMSDSNNSLIGMTGKRLILEQELADAVNAANVMTGAMTRHVDNAGASPLEPPQLTRQDDVQQNQQVLPGAVAVPGVGERQFGSSSVPSISDREQQDFVIGNHHDNHNVGLVEAESVDDLEQPNAIALPAIDSTNTRQSITQKYQLRFAGFAITLLLIGGIIIGSICGAGLCKADDSAQPTRMTERDTLQAPKMKSVLTEMLGDGYFDQVVGESDDDLDADLSHVFVETRQRAFDWIVNHDPMQLGFDAPNLVQRFVLVLFYYQTTRHTPWRECNPTVTGQESASVNFCYEPDRFSGEITSTIWGNQWLSDSHECQWAGVTCETVESKEKIVVGIHIARNGLNGPLPSEVVQLPQFKQLDLYSNVLTGTLPPKFFSNQAGLTLENLFLGANQFSGTLPSEWFVNILAGKGKLTDLQLQQNTLTGKIPSELGLLPLNSLVLANNELSGSIPQQLFHQSSLERLELGKTDLTGTLPGEIGMLTNLRHLGLEDTHISGSLPSEIGLAKLLFDIVLSNTNLQGTIPDEVYTGLDILQLLAVSNCNFSGTISSSIGLMTTLRELHLANNNFHGTIPNEIVAVTKLRKLLVDGNELTGTVPISFCENFYAMERISYKVVADCLPIPETGMSGIQCDCCTSCCDKTGVCLAN</sequence>
<comment type="caution">
    <text evidence="4">The sequence shown here is derived from an EMBL/GenBank/DDBJ whole genome shotgun (WGS) entry which is preliminary data.</text>
</comment>
<dbReference type="GO" id="GO:0016301">
    <property type="term" value="F:kinase activity"/>
    <property type="evidence" value="ECO:0007669"/>
    <property type="project" value="UniProtKB-KW"/>
</dbReference>
<feature type="region of interest" description="Disordered" evidence="2">
    <location>
        <begin position="85"/>
        <end position="138"/>
    </location>
</feature>
<reference evidence="4" key="1">
    <citation type="submission" date="2020-06" db="EMBL/GenBank/DDBJ databases">
        <authorList>
            <consortium name="Plant Systems Biology data submission"/>
        </authorList>
    </citation>
    <scope>NUCLEOTIDE SEQUENCE</scope>
    <source>
        <strain evidence="4">D6</strain>
    </source>
</reference>
<dbReference type="SUPFAM" id="SSF52058">
    <property type="entry name" value="L domain-like"/>
    <property type="match status" value="1"/>
</dbReference>
<keyword evidence="3" id="KW-0812">Transmembrane</keyword>
<feature type="compositionally biased region" description="Polar residues" evidence="2">
    <location>
        <begin position="30"/>
        <end position="70"/>
    </location>
</feature>
<accession>A0A9N8H552</accession>
<dbReference type="OrthoDB" id="9229163at2759"/>
<dbReference type="Gene3D" id="3.80.10.10">
    <property type="entry name" value="Ribonuclease Inhibitor"/>
    <property type="match status" value="3"/>
</dbReference>
<keyword evidence="3" id="KW-0472">Membrane</keyword>
<evidence type="ECO:0000256" key="3">
    <source>
        <dbReference type="SAM" id="Phobius"/>
    </source>
</evidence>
<name>A0A9N8H552_9STRA</name>
<dbReference type="PANTHER" id="PTHR48060">
    <property type="entry name" value="DNA DAMAGE-REPAIR/TOLERATION PROTEIN DRT100"/>
    <property type="match status" value="1"/>
</dbReference>
<dbReference type="InterPro" id="IPR032675">
    <property type="entry name" value="LRR_dom_sf"/>
</dbReference>
<evidence type="ECO:0000313" key="5">
    <source>
        <dbReference type="Proteomes" id="UP001153069"/>
    </source>
</evidence>